<gene>
    <name evidence="7" type="ORF">FisN_14Lh211</name>
</gene>
<feature type="transmembrane region" description="Helical" evidence="5">
    <location>
        <begin position="90"/>
        <end position="116"/>
    </location>
</feature>
<feature type="transmembrane region" description="Helical" evidence="5">
    <location>
        <begin position="192"/>
        <end position="210"/>
    </location>
</feature>
<evidence type="ECO:0000256" key="5">
    <source>
        <dbReference type="SAM" id="Phobius"/>
    </source>
</evidence>
<organism evidence="7 8">
    <name type="scientific">Fistulifera solaris</name>
    <name type="common">Oleaginous diatom</name>
    <dbReference type="NCBI Taxonomy" id="1519565"/>
    <lineage>
        <taxon>Eukaryota</taxon>
        <taxon>Sar</taxon>
        <taxon>Stramenopiles</taxon>
        <taxon>Ochrophyta</taxon>
        <taxon>Bacillariophyta</taxon>
        <taxon>Bacillariophyceae</taxon>
        <taxon>Bacillariophycidae</taxon>
        <taxon>Naviculales</taxon>
        <taxon>Naviculaceae</taxon>
        <taxon>Fistulifera</taxon>
    </lineage>
</organism>
<dbReference type="AlphaFoldDB" id="A0A1Z5JA45"/>
<evidence type="ECO:0000256" key="3">
    <source>
        <dbReference type="ARBA" id="ARBA00022989"/>
    </source>
</evidence>
<keyword evidence="4 5" id="KW-0472">Membrane</keyword>
<evidence type="ECO:0000256" key="4">
    <source>
        <dbReference type="ARBA" id="ARBA00023136"/>
    </source>
</evidence>
<dbReference type="InterPro" id="IPR001902">
    <property type="entry name" value="SLC26A/SulP_fam"/>
</dbReference>
<dbReference type="Proteomes" id="UP000198406">
    <property type="component" value="Unassembled WGS sequence"/>
</dbReference>
<keyword evidence="3 5" id="KW-1133">Transmembrane helix</keyword>
<feature type="transmembrane region" description="Helical" evidence="5">
    <location>
        <begin position="48"/>
        <end position="70"/>
    </location>
</feature>
<feature type="transmembrane region" description="Helical" evidence="5">
    <location>
        <begin position="12"/>
        <end position="36"/>
    </location>
</feature>
<evidence type="ECO:0000313" key="7">
    <source>
        <dbReference type="EMBL" id="GAX10698.1"/>
    </source>
</evidence>
<dbReference type="PANTHER" id="PTHR11814">
    <property type="entry name" value="SULFATE TRANSPORTER"/>
    <property type="match status" value="1"/>
</dbReference>
<comment type="subcellular location">
    <subcellularLocation>
        <location evidence="1">Membrane</location>
        <topology evidence="1">Multi-pass membrane protein</topology>
    </subcellularLocation>
</comment>
<dbReference type="EMBL" id="BDSP01000022">
    <property type="protein sequence ID" value="GAX10698.1"/>
    <property type="molecule type" value="Genomic_DNA"/>
</dbReference>
<protein>
    <recommendedName>
        <fullName evidence="6">SLC26A/SulP transporter domain-containing protein</fullName>
    </recommendedName>
</protein>
<reference evidence="7 8" key="1">
    <citation type="journal article" date="2015" name="Plant Cell">
        <title>Oil accumulation by the oleaginous diatom Fistulifera solaris as revealed by the genome and transcriptome.</title>
        <authorList>
            <person name="Tanaka T."/>
            <person name="Maeda Y."/>
            <person name="Veluchamy A."/>
            <person name="Tanaka M."/>
            <person name="Abida H."/>
            <person name="Marechal E."/>
            <person name="Bowler C."/>
            <person name="Muto M."/>
            <person name="Sunaga Y."/>
            <person name="Tanaka M."/>
            <person name="Yoshino T."/>
            <person name="Taniguchi T."/>
            <person name="Fukuda Y."/>
            <person name="Nemoto M."/>
            <person name="Matsumoto M."/>
            <person name="Wong P.S."/>
            <person name="Aburatani S."/>
            <person name="Fujibuchi W."/>
        </authorList>
    </citation>
    <scope>NUCLEOTIDE SEQUENCE [LARGE SCALE GENOMIC DNA]</scope>
    <source>
        <strain evidence="7 8">JPCC DA0580</strain>
    </source>
</reference>
<comment type="caution">
    <text evidence="7">The sequence shown here is derived from an EMBL/GenBank/DDBJ whole genome shotgun (WGS) entry which is preliminary data.</text>
</comment>
<dbReference type="GO" id="GO:0055085">
    <property type="term" value="P:transmembrane transport"/>
    <property type="evidence" value="ECO:0007669"/>
    <property type="project" value="InterPro"/>
</dbReference>
<proteinExistence type="predicted"/>
<dbReference type="InterPro" id="IPR011547">
    <property type="entry name" value="SLC26A/SulP_dom"/>
</dbReference>
<evidence type="ECO:0000256" key="1">
    <source>
        <dbReference type="ARBA" id="ARBA00004141"/>
    </source>
</evidence>
<dbReference type="GO" id="GO:0016020">
    <property type="term" value="C:membrane"/>
    <property type="evidence" value="ECO:0007669"/>
    <property type="project" value="UniProtKB-SubCell"/>
</dbReference>
<feature type="transmembrane region" description="Helical" evidence="5">
    <location>
        <begin position="293"/>
        <end position="318"/>
    </location>
</feature>
<dbReference type="Pfam" id="PF00916">
    <property type="entry name" value="Sulfate_transp"/>
    <property type="match status" value="1"/>
</dbReference>
<accession>A0A1Z5JA45</accession>
<evidence type="ECO:0000259" key="6">
    <source>
        <dbReference type="Pfam" id="PF00916"/>
    </source>
</evidence>
<dbReference type="OrthoDB" id="288203at2759"/>
<keyword evidence="2 5" id="KW-0812">Transmembrane</keyword>
<feature type="transmembrane region" description="Helical" evidence="5">
    <location>
        <begin position="430"/>
        <end position="454"/>
    </location>
</feature>
<feature type="domain" description="SLC26A/SulP transporter" evidence="6">
    <location>
        <begin position="10"/>
        <end position="416"/>
    </location>
</feature>
<evidence type="ECO:0000256" key="2">
    <source>
        <dbReference type="ARBA" id="ARBA00022692"/>
    </source>
</evidence>
<keyword evidence="8" id="KW-1185">Reference proteome</keyword>
<name>A0A1Z5JA45_FISSO</name>
<evidence type="ECO:0000313" key="8">
    <source>
        <dbReference type="Proteomes" id="UP000198406"/>
    </source>
</evidence>
<dbReference type="InParanoid" id="A0A1Z5JA45"/>
<feature type="transmembrane region" description="Helical" evidence="5">
    <location>
        <begin position="128"/>
        <end position="147"/>
    </location>
</feature>
<sequence length="465" mass="48610">MGRPEFNAFRDFLSGTIMAATSVPQLIAYAETVGYAGYRGLATAGPPLIAWGVVTGSPFMNAGVTSITALMAKSDLDGEQFVQKYGEEAYVLLVATYSLCIGIASVFLALVGFGKLAQLVPGCVRRGFKWGCSIGVLVAAIPNGFFLKGGGDLKQLVASSDFIRDTIAKPLHGNLPGAISVAHCLYGLTHPWEWGLAPAVMFVFGTAFVIKGPNYLPKALPPGSEVIIVTALATVYSVYVNYEGAVVGEIPTLDPDAGLFFFQGKLRIPVQFVSVSDLIGNIPALVGRFGGSFMMLALSSIIFAAVNFLSIMGIASGFESEDGIEWSAEREMVSQGVSCGVAAAVGSAPVSGSLSRSLVSRMTGTTSQLACIITALEWIYLQPYMSIMAPTPKAALSAVIASAVIQGVCVPKDLLKMSGVDALVGWGTGFATALSSPTQGFAAGLVLYAATLIFRQGGDKREKMD</sequence>